<reference evidence="1" key="1">
    <citation type="submission" date="2009-11" db="EMBL/GenBank/DDBJ databases">
        <title>Identification of virulence genes in Photobacterium damselae subsp. damselae by Supression Subtractive hybridization: damselysin toxin is encoded on a large conjugative plasmid.</title>
        <authorList>
            <person name="Rivas A.J."/>
            <person name="Lemos M.L."/>
            <person name="Osorio C.R."/>
        </authorList>
    </citation>
    <scope>NUCLEOTIDE SEQUENCE [LARGE SCALE GENOMIC DNA]</scope>
    <source>
        <strain evidence="1">RM71</strain>
        <plasmid evidence="1">pPHDD1</plasmid>
    </source>
</reference>
<organism evidence="1">
    <name type="scientific">Photobacterium damselae subsp. damselae</name>
    <name type="common">Listonella damsela</name>
    <dbReference type="NCBI Taxonomy" id="85581"/>
    <lineage>
        <taxon>Bacteria</taxon>
        <taxon>Pseudomonadati</taxon>
        <taxon>Pseudomonadota</taxon>
        <taxon>Gammaproteobacteria</taxon>
        <taxon>Vibrionales</taxon>
        <taxon>Vibrionaceae</taxon>
        <taxon>Photobacterium</taxon>
    </lineage>
</organism>
<gene>
    <name evidence="1" type="primary">orf172</name>
</gene>
<proteinExistence type="predicted"/>
<geneLocation type="plasmid" evidence="1">
    <name>pPHDD1</name>
</geneLocation>
<name>E4WLM0_PHODD</name>
<evidence type="ECO:0000313" key="1">
    <source>
        <dbReference type="EMBL" id="CBX86938.1"/>
    </source>
</evidence>
<sequence>MRANNMLCSEDSIMGIFGREYAGALTCESIKSKGNGGGPQYTYRDKVKGGCLVETENYAGNCGGLAFVLYANQEGIMERILKFKLRGEV</sequence>
<dbReference type="AlphaFoldDB" id="E4WLM0"/>
<accession>E4WLM0</accession>
<protein>
    <submittedName>
        <fullName evidence="1">Uncharacterized protein</fullName>
    </submittedName>
</protein>
<keyword evidence="1" id="KW-0614">Plasmid</keyword>
<dbReference type="EMBL" id="FN597600">
    <property type="protein sequence ID" value="CBX86938.1"/>
    <property type="molecule type" value="Genomic_DNA"/>
</dbReference>